<sequence length="113" mass="12439">MAGRRRPPEPAVLSATALQQIPAVFAAAPPLEDAPGREVLYVSMPITLRAGGSEWHDGPQSRTARAGLRDDKRDEFIAHIEAGRLVEAVHMVFNDYWPDPETADIEGIHSITW</sequence>
<evidence type="ECO:0000313" key="1">
    <source>
        <dbReference type="EMBL" id="MFC5747549.1"/>
    </source>
</evidence>
<accession>A0ABW1A042</accession>
<evidence type="ECO:0000313" key="2">
    <source>
        <dbReference type="Proteomes" id="UP001596074"/>
    </source>
</evidence>
<dbReference type="EMBL" id="JBHSON010000023">
    <property type="protein sequence ID" value="MFC5747549.1"/>
    <property type="molecule type" value="Genomic_DNA"/>
</dbReference>
<protein>
    <submittedName>
        <fullName evidence="1">Uncharacterized protein</fullName>
    </submittedName>
</protein>
<name>A0ABW1A042_9ACTN</name>
<keyword evidence="2" id="KW-1185">Reference proteome</keyword>
<dbReference type="Proteomes" id="UP001596074">
    <property type="component" value="Unassembled WGS sequence"/>
</dbReference>
<comment type="caution">
    <text evidence="1">The sequence shown here is derived from an EMBL/GenBank/DDBJ whole genome shotgun (WGS) entry which is preliminary data.</text>
</comment>
<organism evidence="1 2">
    <name type="scientific">Actinomadura rugatobispora</name>
    <dbReference type="NCBI Taxonomy" id="1994"/>
    <lineage>
        <taxon>Bacteria</taxon>
        <taxon>Bacillati</taxon>
        <taxon>Actinomycetota</taxon>
        <taxon>Actinomycetes</taxon>
        <taxon>Streptosporangiales</taxon>
        <taxon>Thermomonosporaceae</taxon>
        <taxon>Actinomadura</taxon>
    </lineage>
</organism>
<dbReference type="RefSeq" id="WP_378283168.1">
    <property type="nucleotide sequence ID" value="NZ_JBHSON010000023.1"/>
</dbReference>
<gene>
    <name evidence="1" type="ORF">ACFPZN_18105</name>
</gene>
<reference evidence="2" key="1">
    <citation type="journal article" date="2019" name="Int. J. Syst. Evol. Microbiol.">
        <title>The Global Catalogue of Microorganisms (GCM) 10K type strain sequencing project: providing services to taxonomists for standard genome sequencing and annotation.</title>
        <authorList>
            <consortium name="The Broad Institute Genomics Platform"/>
            <consortium name="The Broad Institute Genome Sequencing Center for Infectious Disease"/>
            <person name="Wu L."/>
            <person name="Ma J."/>
        </authorList>
    </citation>
    <scope>NUCLEOTIDE SEQUENCE [LARGE SCALE GENOMIC DNA]</scope>
    <source>
        <strain evidence="2">KCTC 42087</strain>
    </source>
</reference>
<proteinExistence type="predicted"/>